<evidence type="ECO:0000256" key="7">
    <source>
        <dbReference type="ARBA" id="ARBA00022723"/>
    </source>
</evidence>
<evidence type="ECO:0000256" key="10">
    <source>
        <dbReference type="ARBA" id="ARBA00022833"/>
    </source>
</evidence>
<gene>
    <name evidence="17" type="ORF">SPARVUS_LOCUS15912233</name>
</gene>
<keyword evidence="7" id="KW-0479">Metal-binding</keyword>
<evidence type="ECO:0000259" key="16">
    <source>
        <dbReference type="SMART" id="SM00451"/>
    </source>
</evidence>
<name>A0ABN9HDR6_9NEOB</name>
<dbReference type="InterPro" id="IPR040050">
    <property type="entry name" value="ZNF830-like"/>
</dbReference>
<sequence length="361" mass="40347">MAAPGKKKLVQQEELRRLMKAKQRETASKSRIESPLAKYNSLGHLSCAVCNVPIKSELLWQAHILGKQHKEKVAQLKGTKVNTSSPSVSAPTSQVTKRKGPSVESQDIKRVRDSEEQTSASSTTSALPTGFFEKSDQPSHKQTTVNVASLQLLAGDYDDDNNEDEAKDEKQEETSSAAPSPIIHKSAEIPLPPPTAHDGLPPDFFDSKTPVVSHSGSILKADIQEKPVDRKENTAEALPEGFFDDPEVDAKVRKVDAPKDHMAKEWEEFQKEIRQVNTVSEAIVAEEDEEGRLDRQIEEIDEQIECFRRIEHLRDRKDVFNESLKEVMNSKAGKKEENAESDEEVLSVMIGQNWREKGAFL</sequence>
<evidence type="ECO:0000256" key="2">
    <source>
        <dbReference type="ARBA" id="ARBA00004324"/>
    </source>
</evidence>
<proteinExistence type="predicted"/>
<comment type="caution">
    <text evidence="17">The sequence shown here is derived from an EMBL/GenBank/DDBJ whole genome shotgun (WGS) entry which is preliminary data.</text>
</comment>
<dbReference type="PANTHER" id="PTHR13278">
    <property type="entry name" value="ZINC FINGER PROTEIN 830"/>
    <property type="match status" value="1"/>
</dbReference>
<dbReference type="InterPro" id="IPR036236">
    <property type="entry name" value="Znf_C2H2_sf"/>
</dbReference>
<evidence type="ECO:0000256" key="13">
    <source>
        <dbReference type="ARBA" id="ARBA00023306"/>
    </source>
</evidence>
<evidence type="ECO:0000256" key="4">
    <source>
        <dbReference type="ARBA" id="ARBA00022454"/>
    </source>
</evidence>
<dbReference type="Pfam" id="PF12874">
    <property type="entry name" value="zf-met"/>
    <property type="match status" value="1"/>
</dbReference>
<keyword evidence="13" id="KW-0131">Cell cycle</keyword>
<dbReference type="EMBL" id="CATNWA010020792">
    <property type="protein sequence ID" value="CAI9619946.1"/>
    <property type="molecule type" value="Genomic_DNA"/>
</dbReference>
<dbReference type="InterPro" id="IPR013087">
    <property type="entry name" value="Znf_C2H2_type"/>
</dbReference>
<dbReference type="SMART" id="SM00451">
    <property type="entry name" value="ZnF_U1"/>
    <property type="match status" value="1"/>
</dbReference>
<feature type="compositionally biased region" description="Basic and acidic residues" evidence="15">
    <location>
        <begin position="222"/>
        <end position="234"/>
    </location>
</feature>
<feature type="compositionally biased region" description="Polar residues" evidence="15">
    <location>
        <begin position="80"/>
        <end position="95"/>
    </location>
</feature>
<evidence type="ECO:0000313" key="18">
    <source>
        <dbReference type="Proteomes" id="UP001162483"/>
    </source>
</evidence>
<comment type="subcellular location">
    <subcellularLocation>
        <location evidence="1">Chromosome</location>
    </subcellularLocation>
    <subcellularLocation>
        <location evidence="2">Nucleus speckle</location>
    </subcellularLocation>
</comment>
<dbReference type="SUPFAM" id="SSF57667">
    <property type="entry name" value="beta-beta-alpha zinc fingers"/>
    <property type="match status" value="1"/>
</dbReference>
<organism evidence="17 18">
    <name type="scientific">Staurois parvus</name>
    <dbReference type="NCBI Taxonomy" id="386267"/>
    <lineage>
        <taxon>Eukaryota</taxon>
        <taxon>Metazoa</taxon>
        <taxon>Chordata</taxon>
        <taxon>Craniata</taxon>
        <taxon>Vertebrata</taxon>
        <taxon>Euteleostomi</taxon>
        <taxon>Amphibia</taxon>
        <taxon>Batrachia</taxon>
        <taxon>Anura</taxon>
        <taxon>Neobatrachia</taxon>
        <taxon>Ranoidea</taxon>
        <taxon>Ranidae</taxon>
        <taxon>Staurois</taxon>
    </lineage>
</organism>
<keyword evidence="10" id="KW-0862">Zinc</keyword>
<accession>A0ABN9HDR6</accession>
<feature type="compositionally biased region" description="Acidic residues" evidence="15">
    <location>
        <begin position="156"/>
        <end position="166"/>
    </location>
</feature>
<evidence type="ECO:0000256" key="3">
    <source>
        <dbReference type="ARBA" id="ARBA00017358"/>
    </source>
</evidence>
<evidence type="ECO:0000313" key="17">
    <source>
        <dbReference type="EMBL" id="CAI9619946.1"/>
    </source>
</evidence>
<evidence type="ECO:0000256" key="12">
    <source>
        <dbReference type="ARBA" id="ARBA00023242"/>
    </source>
</evidence>
<evidence type="ECO:0000256" key="5">
    <source>
        <dbReference type="ARBA" id="ARBA00022473"/>
    </source>
</evidence>
<keyword evidence="11" id="KW-0175">Coiled coil</keyword>
<keyword evidence="5" id="KW-0217">Developmental protein</keyword>
<feature type="domain" description="U1-type" evidence="16">
    <location>
        <begin position="42"/>
        <end position="76"/>
    </location>
</feature>
<evidence type="ECO:0000256" key="11">
    <source>
        <dbReference type="ARBA" id="ARBA00023054"/>
    </source>
</evidence>
<feature type="compositionally biased region" description="Polar residues" evidence="15">
    <location>
        <begin position="140"/>
        <end position="149"/>
    </location>
</feature>
<dbReference type="Gene3D" id="3.30.160.60">
    <property type="entry name" value="Classic Zinc Finger"/>
    <property type="match status" value="1"/>
</dbReference>
<feature type="compositionally biased region" description="Basic and acidic residues" evidence="15">
    <location>
        <begin position="106"/>
        <end position="115"/>
    </location>
</feature>
<evidence type="ECO:0000256" key="14">
    <source>
        <dbReference type="ARBA" id="ARBA00030672"/>
    </source>
</evidence>
<protein>
    <recommendedName>
        <fullName evidence="3">Zinc finger protein 830</fullName>
    </recommendedName>
    <alternativeName>
        <fullName evidence="14">Coiled-coil domain-containing protein 16</fullName>
    </alternativeName>
</protein>
<evidence type="ECO:0000256" key="6">
    <source>
        <dbReference type="ARBA" id="ARBA00022618"/>
    </source>
</evidence>
<dbReference type="PANTHER" id="PTHR13278:SF0">
    <property type="entry name" value="ZINC FINGER PROTEIN 830"/>
    <property type="match status" value="1"/>
</dbReference>
<evidence type="ECO:0000256" key="9">
    <source>
        <dbReference type="ARBA" id="ARBA00022776"/>
    </source>
</evidence>
<keyword evidence="6" id="KW-0132">Cell division</keyword>
<dbReference type="Pfam" id="PF23406">
    <property type="entry name" value="ZNF380_CC"/>
    <property type="match status" value="1"/>
</dbReference>
<keyword evidence="4" id="KW-0158">Chromosome</keyword>
<keyword evidence="9" id="KW-0498">Mitosis</keyword>
<evidence type="ECO:0000256" key="1">
    <source>
        <dbReference type="ARBA" id="ARBA00004286"/>
    </source>
</evidence>
<keyword evidence="12" id="KW-0539">Nucleus</keyword>
<dbReference type="Proteomes" id="UP001162483">
    <property type="component" value="Unassembled WGS sequence"/>
</dbReference>
<evidence type="ECO:0000256" key="8">
    <source>
        <dbReference type="ARBA" id="ARBA00022771"/>
    </source>
</evidence>
<dbReference type="InterPro" id="IPR003604">
    <property type="entry name" value="Matrin/U1-like-C_Znf_C2H2"/>
</dbReference>
<dbReference type="InterPro" id="IPR059039">
    <property type="entry name" value="ZNF380_CC"/>
</dbReference>
<reference evidence="17" key="1">
    <citation type="submission" date="2023-05" db="EMBL/GenBank/DDBJ databases">
        <authorList>
            <person name="Stuckert A."/>
        </authorList>
    </citation>
    <scope>NUCLEOTIDE SEQUENCE</scope>
</reference>
<keyword evidence="18" id="KW-1185">Reference proteome</keyword>
<feature type="region of interest" description="Disordered" evidence="15">
    <location>
        <begin position="76"/>
        <end position="243"/>
    </location>
</feature>
<keyword evidence="8" id="KW-0863">Zinc-finger</keyword>
<evidence type="ECO:0000256" key="15">
    <source>
        <dbReference type="SAM" id="MobiDB-lite"/>
    </source>
</evidence>